<evidence type="ECO:0000313" key="7">
    <source>
        <dbReference type="EMBL" id="ADP81201.1"/>
    </source>
</evidence>
<dbReference type="CDD" id="cd00609">
    <property type="entry name" value="AAT_like"/>
    <property type="match status" value="1"/>
</dbReference>
<keyword evidence="2 7" id="KW-0032">Aminotransferase</keyword>
<sequence>MVTSPGVSRAEELDPARRAADLPVLRRVPQLPPYPLTELQGAVDEATAAGHDVIDLGFGNPDIPAPPLAVSRLAAALHRPDAHRYTSPRGTAELRHAVSGFYRHRFGVSLSPEEQVVVTLGAKDGLSQLTQILLEPGDIAMVPTPSYPAHHYAPLLAGASVIKVSLLGPDGSVDVPGFHERLRRAWENTVIRPRVLLLSFPHNPTTATVDLAWWRETVRFARAHRLFLVHDFAYADTAFDGYRPPSVLEVEGAEDVAVELYTMTKSFSMAGWRVAFAVGNPRVLAALARLRTYQNYGGLGPVQHAAAVALSETPSYPREVSARYAARRDLLWAELATGGWEVDRPDATMFIWARLPDPWEGLNDTAFARGLLRACSVAVSPGTGFGAEGAGHVRFALVGDRQGEAGHRIGQVLRAQADVMASAEGR</sequence>
<evidence type="ECO:0000259" key="6">
    <source>
        <dbReference type="Pfam" id="PF00155"/>
    </source>
</evidence>
<dbReference type="InterPro" id="IPR050881">
    <property type="entry name" value="LL-DAP_aminotransferase"/>
</dbReference>
<dbReference type="OrthoDB" id="4436468at2"/>
<dbReference type="InterPro" id="IPR001917">
    <property type="entry name" value="Aminotrans_II_pyridoxalP_BS"/>
</dbReference>
<proteinExistence type="inferred from homology"/>
<evidence type="ECO:0000256" key="1">
    <source>
        <dbReference type="ARBA" id="ARBA00001933"/>
    </source>
</evidence>
<keyword evidence="4 5" id="KW-0663">Pyridoxal phosphate</keyword>
<gene>
    <name evidence="7" type="ordered locus">FraEuI1c_3188</name>
</gene>
<keyword evidence="3 7" id="KW-0808">Transferase</keyword>
<dbReference type="InterPro" id="IPR015422">
    <property type="entry name" value="PyrdxlP-dep_Trfase_small"/>
</dbReference>
<comment type="cofactor">
    <cofactor evidence="1 5">
        <name>pyridoxal 5'-phosphate</name>
        <dbReference type="ChEBI" id="CHEBI:597326"/>
    </cofactor>
</comment>
<dbReference type="SUPFAM" id="SSF53383">
    <property type="entry name" value="PLP-dependent transferases"/>
    <property type="match status" value="1"/>
</dbReference>
<dbReference type="Gene3D" id="3.90.1150.10">
    <property type="entry name" value="Aspartate Aminotransferase, domain 1"/>
    <property type="match status" value="1"/>
</dbReference>
<comment type="similarity">
    <text evidence="5">Belongs to the class-II pyridoxal-phosphate-dependent aminotransferase family.</text>
</comment>
<dbReference type="GO" id="GO:0030170">
    <property type="term" value="F:pyridoxal phosphate binding"/>
    <property type="evidence" value="ECO:0007669"/>
    <property type="project" value="InterPro"/>
</dbReference>
<dbReference type="eggNOG" id="COG0436">
    <property type="taxonomic scope" value="Bacteria"/>
</dbReference>
<accession>E3IU08</accession>
<dbReference type="InParanoid" id="E3IU08"/>
<dbReference type="AlphaFoldDB" id="E3IU08"/>
<dbReference type="PROSITE" id="PS00599">
    <property type="entry name" value="AA_TRANSFER_CLASS_2"/>
    <property type="match status" value="1"/>
</dbReference>
<dbReference type="InterPro" id="IPR015421">
    <property type="entry name" value="PyrdxlP-dep_Trfase_major"/>
</dbReference>
<dbReference type="Gene3D" id="3.40.640.10">
    <property type="entry name" value="Type I PLP-dependent aspartate aminotransferase-like (Major domain)"/>
    <property type="match status" value="1"/>
</dbReference>
<dbReference type="InterPro" id="IPR004839">
    <property type="entry name" value="Aminotransferase_I/II_large"/>
</dbReference>
<evidence type="ECO:0000256" key="4">
    <source>
        <dbReference type="ARBA" id="ARBA00022898"/>
    </source>
</evidence>
<dbReference type="EMBL" id="CP002299">
    <property type="protein sequence ID" value="ADP81201.1"/>
    <property type="molecule type" value="Genomic_DNA"/>
</dbReference>
<evidence type="ECO:0000256" key="2">
    <source>
        <dbReference type="ARBA" id="ARBA00022576"/>
    </source>
</evidence>
<dbReference type="InterPro" id="IPR015424">
    <property type="entry name" value="PyrdxlP-dep_Trfase"/>
</dbReference>
<dbReference type="Proteomes" id="UP000002484">
    <property type="component" value="Chromosome"/>
</dbReference>
<evidence type="ECO:0000256" key="5">
    <source>
        <dbReference type="RuleBase" id="RU003693"/>
    </source>
</evidence>
<organism evidence="7 8">
    <name type="scientific">Pseudofrankia inefficax (strain DSM 45817 / CECT 9037 / DDB 130130 / EuI1c)</name>
    <name type="common">Frankia inefficax</name>
    <dbReference type="NCBI Taxonomy" id="298654"/>
    <lineage>
        <taxon>Bacteria</taxon>
        <taxon>Bacillati</taxon>
        <taxon>Actinomycetota</taxon>
        <taxon>Actinomycetes</taxon>
        <taxon>Frankiales</taxon>
        <taxon>Frankiaceae</taxon>
        <taxon>Pseudofrankia</taxon>
    </lineage>
</organism>
<reference evidence="7 8" key="1">
    <citation type="submission" date="2010-10" db="EMBL/GenBank/DDBJ databases">
        <title>Complete sequence of Frankia sp. EuI1c.</title>
        <authorList>
            <consortium name="US DOE Joint Genome Institute"/>
            <person name="Lucas S."/>
            <person name="Copeland A."/>
            <person name="Lapidus A."/>
            <person name="Cheng J.-F."/>
            <person name="Bruce D."/>
            <person name="Goodwin L."/>
            <person name="Pitluck S."/>
            <person name="Chertkov O."/>
            <person name="Detter J.C."/>
            <person name="Han C."/>
            <person name="Tapia R."/>
            <person name="Land M."/>
            <person name="Hauser L."/>
            <person name="Jeffries C."/>
            <person name="Kyrpides N."/>
            <person name="Ivanova N."/>
            <person name="Mikhailova N."/>
            <person name="Beauchemin N."/>
            <person name="Sen A."/>
            <person name="Sur S.A."/>
            <person name="Gtari M."/>
            <person name="Wall L."/>
            <person name="Tisa L."/>
            <person name="Woyke T."/>
        </authorList>
    </citation>
    <scope>NUCLEOTIDE SEQUENCE [LARGE SCALE GENOMIC DNA]</scope>
    <source>
        <strain evidence="8">DSM 45817 / CECT 9037 / EuI1c</strain>
    </source>
</reference>
<keyword evidence="8" id="KW-1185">Reference proteome</keyword>
<dbReference type="GO" id="GO:0008483">
    <property type="term" value="F:transaminase activity"/>
    <property type="evidence" value="ECO:0007669"/>
    <property type="project" value="UniProtKB-KW"/>
</dbReference>
<feature type="domain" description="Aminotransferase class I/classII large" evidence="6">
    <location>
        <begin position="52"/>
        <end position="397"/>
    </location>
</feature>
<dbReference type="Pfam" id="PF00155">
    <property type="entry name" value="Aminotran_1_2"/>
    <property type="match status" value="1"/>
</dbReference>
<dbReference type="STRING" id="298654.FraEuI1c_3188"/>
<dbReference type="PANTHER" id="PTHR42832:SF1">
    <property type="entry name" value="GLUTAMATE-PYRUVATE AMINOTRANSFERASE ALAC"/>
    <property type="match status" value="1"/>
</dbReference>
<dbReference type="RefSeq" id="WP_013424319.1">
    <property type="nucleotide sequence ID" value="NC_014666.1"/>
</dbReference>
<protein>
    <submittedName>
        <fullName evidence="7">Aminotransferase class I and II</fullName>
    </submittedName>
</protein>
<dbReference type="HOGENOM" id="CLU_017584_4_5_11"/>
<dbReference type="KEGG" id="fri:FraEuI1c_3188"/>
<dbReference type="PANTHER" id="PTHR42832">
    <property type="entry name" value="AMINO ACID AMINOTRANSFERASE"/>
    <property type="match status" value="1"/>
</dbReference>
<evidence type="ECO:0000313" key="8">
    <source>
        <dbReference type="Proteomes" id="UP000002484"/>
    </source>
</evidence>
<name>E3IU08_PSEI1</name>
<evidence type="ECO:0000256" key="3">
    <source>
        <dbReference type="ARBA" id="ARBA00022679"/>
    </source>
</evidence>